<organism evidence="1 2">
    <name type="scientific">Pararoseomonas baculiformis</name>
    <dbReference type="NCBI Taxonomy" id="2820812"/>
    <lineage>
        <taxon>Bacteria</taxon>
        <taxon>Pseudomonadati</taxon>
        <taxon>Pseudomonadota</taxon>
        <taxon>Alphaproteobacteria</taxon>
        <taxon>Acetobacterales</taxon>
        <taxon>Acetobacteraceae</taxon>
        <taxon>Pararoseomonas</taxon>
    </lineage>
</organism>
<name>A0ABS4AAT8_9PROT</name>
<gene>
    <name evidence="1" type="ORF">J8J14_04950</name>
</gene>
<protein>
    <recommendedName>
        <fullName evidence="3">DegT/DnrJ/EryC1/StrS aminotransferase family protein</fullName>
    </recommendedName>
</protein>
<proteinExistence type="predicted"/>
<evidence type="ECO:0000313" key="1">
    <source>
        <dbReference type="EMBL" id="MBP0444119.1"/>
    </source>
</evidence>
<dbReference type="Gene3D" id="3.40.640.10">
    <property type="entry name" value="Type I PLP-dependent aspartate aminotransferase-like (Major domain)"/>
    <property type="match status" value="1"/>
</dbReference>
<comment type="caution">
    <text evidence="1">The sequence shown here is derived from an EMBL/GenBank/DDBJ whole genome shotgun (WGS) entry which is preliminary data.</text>
</comment>
<dbReference type="EMBL" id="JAGIZB010000004">
    <property type="protein sequence ID" value="MBP0444119.1"/>
    <property type="molecule type" value="Genomic_DNA"/>
</dbReference>
<sequence length="360" mass="37824">MGIGGFLPLDPGPPLGEGGAESVAQRWFGGGVRPHAFRNGRSALALGACAAFAPIGTLWLPGFACHALLDAALAARDRGYLAGVATYPLNEEQAPGPDTGFLAHHLAPGDAVLVIAYFGQPASAALYRLAEARRDVVWIEDRAQALWPGPPLGDAILYSPRKLLGVPDGGYCVVTPNGADRAQSLPPQPPSAIPARPWPALQRFEEEEANERWFPDYRRAEAGMRVEPGLPSRITGALLARQDIGAIAAARRANHAVLSALIPDGFHLLPASAPAWVPYGFPVLVPDAAATSARMAEAGIFCPVIWPDPVEPAGCERTRSLVGRVLLLPLDQRYGPGEMRLVASAFRSASGSGSAAPRAA</sequence>
<reference evidence="1 2" key="1">
    <citation type="submission" date="2021-03" db="EMBL/GenBank/DDBJ databases">
        <authorList>
            <person name="So Y."/>
        </authorList>
    </citation>
    <scope>NUCLEOTIDE SEQUENCE [LARGE SCALE GENOMIC DNA]</scope>
    <source>
        <strain evidence="1 2">SSH11</strain>
    </source>
</reference>
<dbReference type="SUPFAM" id="SSF53383">
    <property type="entry name" value="PLP-dependent transferases"/>
    <property type="match status" value="1"/>
</dbReference>
<dbReference type="Proteomes" id="UP000681594">
    <property type="component" value="Unassembled WGS sequence"/>
</dbReference>
<evidence type="ECO:0008006" key="3">
    <source>
        <dbReference type="Google" id="ProtNLM"/>
    </source>
</evidence>
<evidence type="ECO:0000313" key="2">
    <source>
        <dbReference type="Proteomes" id="UP000681594"/>
    </source>
</evidence>
<dbReference type="RefSeq" id="WP_209378362.1">
    <property type="nucleotide sequence ID" value="NZ_JAGIZB010000004.1"/>
</dbReference>
<accession>A0ABS4AAT8</accession>
<dbReference type="InterPro" id="IPR015424">
    <property type="entry name" value="PyrdxlP-dep_Trfase"/>
</dbReference>
<keyword evidence="2" id="KW-1185">Reference proteome</keyword>
<dbReference type="InterPro" id="IPR015421">
    <property type="entry name" value="PyrdxlP-dep_Trfase_major"/>
</dbReference>